<dbReference type="Gene3D" id="1.25.40.20">
    <property type="entry name" value="Ankyrin repeat-containing domain"/>
    <property type="match status" value="2"/>
</dbReference>
<proteinExistence type="predicted"/>
<organism evidence="5 6">
    <name type="scientific">Daphnia magna</name>
    <dbReference type="NCBI Taxonomy" id="35525"/>
    <lineage>
        <taxon>Eukaryota</taxon>
        <taxon>Metazoa</taxon>
        <taxon>Ecdysozoa</taxon>
        <taxon>Arthropoda</taxon>
        <taxon>Crustacea</taxon>
        <taxon>Branchiopoda</taxon>
        <taxon>Diplostraca</taxon>
        <taxon>Cladocera</taxon>
        <taxon>Anomopoda</taxon>
        <taxon>Daphniidae</taxon>
        <taxon>Daphnia</taxon>
    </lineage>
</organism>
<dbReference type="PANTHER" id="PTHR24197:SF44">
    <property type="entry name" value="ANKYRIN REPEAT DOMAIN-CONTAINING PROTEIN 54"/>
    <property type="match status" value="1"/>
</dbReference>
<evidence type="ECO:0000313" key="6">
    <source>
        <dbReference type="Proteomes" id="UP001234178"/>
    </source>
</evidence>
<reference evidence="5 6" key="1">
    <citation type="journal article" date="2023" name="Nucleic Acids Res.">
        <title>The hologenome of Daphnia magna reveals possible DNA methylation and microbiome-mediated evolution of the host genome.</title>
        <authorList>
            <person name="Chaturvedi A."/>
            <person name="Li X."/>
            <person name="Dhandapani V."/>
            <person name="Marshall H."/>
            <person name="Kissane S."/>
            <person name="Cuenca-Cambronero M."/>
            <person name="Asole G."/>
            <person name="Calvet F."/>
            <person name="Ruiz-Romero M."/>
            <person name="Marangio P."/>
            <person name="Guigo R."/>
            <person name="Rago D."/>
            <person name="Mirbahai L."/>
            <person name="Eastwood N."/>
            <person name="Colbourne J.K."/>
            <person name="Zhou J."/>
            <person name="Mallon E."/>
            <person name="Orsini L."/>
        </authorList>
    </citation>
    <scope>NUCLEOTIDE SEQUENCE [LARGE SCALE GENOMIC DNA]</scope>
    <source>
        <strain evidence="5">LRV0_1</strain>
    </source>
</reference>
<dbReference type="EMBL" id="JAOYFB010000038">
    <property type="protein sequence ID" value="KAK4025560.1"/>
    <property type="molecule type" value="Genomic_DNA"/>
</dbReference>
<keyword evidence="2" id="KW-0040">ANK repeat</keyword>
<dbReference type="SMART" id="SM00248">
    <property type="entry name" value="ANK"/>
    <property type="match status" value="4"/>
</dbReference>
<dbReference type="Proteomes" id="UP001234178">
    <property type="component" value="Unassembled WGS sequence"/>
</dbReference>
<name>A0ABR0AKA9_9CRUS</name>
<comment type="function">
    <text evidence="3">Plays an important role in regulating intracellular signaling events associated with erythroid terminal differentiation.</text>
</comment>
<comment type="caution">
    <text evidence="5">The sequence shown here is derived from an EMBL/GenBank/DDBJ whole genome shotgun (WGS) entry which is preliminary data.</text>
</comment>
<dbReference type="PANTHER" id="PTHR24197">
    <property type="entry name" value="ANKYRIN REPEAT DOMAIN-CONTAINING PROTEIN 61"/>
    <property type="match status" value="1"/>
</dbReference>
<evidence type="ECO:0000256" key="2">
    <source>
        <dbReference type="ARBA" id="ARBA00023043"/>
    </source>
</evidence>
<keyword evidence="1" id="KW-0677">Repeat</keyword>
<evidence type="ECO:0000256" key="1">
    <source>
        <dbReference type="ARBA" id="ARBA00022737"/>
    </source>
</evidence>
<evidence type="ECO:0000313" key="5">
    <source>
        <dbReference type="EMBL" id="KAK4025560.1"/>
    </source>
</evidence>
<evidence type="ECO:0000256" key="4">
    <source>
        <dbReference type="ARBA" id="ARBA00039237"/>
    </source>
</evidence>
<dbReference type="Pfam" id="PF13637">
    <property type="entry name" value="Ank_4"/>
    <property type="match status" value="1"/>
</dbReference>
<evidence type="ECO:0000256" key="3">
    <source>
        <dbReference type="ARBA" id="ARBA00037385"/>
    </source>
</evidence>
<gene>
    <name evidence="5" type="ORF">OUZ56_014623</name>
</gene>
<accession>A0ABR0AKA9</accession>
<dbReference type="InterPro" id="IPR036770">
    <property type="entry name" value="Ankyrin_rpt-contain_sf"/>
</dbReference>
<dbReference type="SUPFAM" id="SSF48403">
    <property type="entry name" value="Ankyrin repeat"/>
    <property type="match status" value="1"/>
</dbReference>
<sequence>MECCSSADGISLALKGTYRNRIPKDKIETSTRNPNHFPWDIRIINVPVEKIKHNKCRIVQSAIPVHPWIPISLTLKKAPSAHSVICKSTLLIMASTKVNTVDDFFQIVASGSVSDLLKIIEKEGREKSTKLAQSYNEMGATPLLVAIGKKDFQVMELLVEVMGASIGQIGHFTSNGVDYADCPPLFAAIVSDQLSFVEYLFKRKMTRDKPSLDFDSFLSSSITCRQKINILKLIGATYMLSGNWSSFLHGLSYWKKAMTLTSSTADVEKCQIPNTVPVFRFMGSTSELMALEQMERMAKYETVFDQRFVVDQVISVIQRVMIDMQLFPNMFIISHFFCYSLALLPSPHEFQYKTRDELEYLSNVVVYTLELLKLWWQKESPRATEQDWHVSEQTICHSWNLFESLRTANYVLSFRDLMFAFDFAFQHLHRMCTKFWPEDKQFRPTRIGQLTKLVLDISVSIFGRLSRFSQEERQQFKQSLSHYVRLSQGSGIDRPNLLLKACCLSYVSRQREADYEKFVQLFLDAGEDPNATDSQGNTPLHCLLAKNQYEYWLTNPWDNPNRAEHTSVVSLNYVALIRLLLDSGCHVDQPNEAGETILELLKRSRKMQENFNKPFDHYLELVINTVLPLTCYSAQVIRKHNISTEELPLPLQLFVRRH</sequence>
<dbReference type="InterPro" id="IPR002110">
    <property type="entry name" value="Ankyrin_rpt"/>
</dbReference>
<keyword evidence="6" id="KW-1185">Reference proteome</keyword>
<protein>
    <recommendedName>
        <fullName evidence="4">Ankyrin repeat domain-containing protein 54</fullName>
    </recommendedName>
</protein>